<keyword evidence="1" id="KW-0805">Transcription regulation</keyword>
<dbReference type="OrthoDB" id="5818519at2"/>
<evidence type="ECO:0000259" key="7">
    <source>
        <dbReference type="PROSITE" id="PS50110"/>
    </source>
</evidence>
<keyword evidence="2" id="KW-0238">DNA-binding</keyword>
<evidence type="ECO:0000256" key="5">
    <source>
        <dbReference type="SAM" id="MobiDB-lite"/>
    </source>
</evidence>
<dbReference type="InterPro" id="IPR018060">
    <property type="entry name" value="HTH_AraC"/>
</dbReference>
<feature type="region of interest" description="Disordered" evidence="5">
    <location>
        <begin position="255"/>
        <end position="285"/>
    </location>
</feature>
<dbReference type="PANTHER" id="PTHR43280">
    <property type="entry name" value="ARAC-FAMILY TRANSCRIPTIONAL REGULATOR"/>
    <property type="match status" value="1"/>
</dbReference>
<evidence type="ECO:0000256" key="4">
    <source>
        <dbReference type="PROSITE-ProRule" id="PRU00169"/>
    </source>
</evidence>
<evidence type="ECO:0000256" key="1">
    <source>
        <dbReference type="ARBA" id="ARBA00023015"/>
    </source>
</evidence>
<proteinExistence type="predicted"/>
<feature type="domain" description="HTH araC/xylS-type" evidence="6">
    <location>
        <begin position="164"/>
        <end position="262"/>
    </location>
</feature>
<evidence type="ECO:0000256" key="3">
    <source>
        <dbReference type="ARBA" id="ARBA00023163"/>
    </source>
</evidence>
<dbReference type="CDD" id="cd00156">
    <property type="entry name" value="REC"/>
    <property type="match status" value="1"/>
</dbReference>
<protein>
    <submittedName>
        <fullName evidence="8">Two component transcriptional regulator, AraC family</fullName>
    </submittedName>
</protein>
<dbReference type="PRINTS" id="PR00032">
    <property type="entry name" value="HTHARAC"/>
</dbReference>
<dbReference type="GO" id="GO:0009893">
    <property type="term" value="P:positive regulation of metabolic process"/>
    <property type="evidence" value="ECO:0007669"/>
    <property type="project" value="UniProtKB-ARBA"/>
</dbReference>
<dbReference type="RefSeq" id="WP_090351775.1">
    <property type="nucleotide sequence ID" value="NZ_LT629751.1"/>
</dbReference>
<name>A0A1H1Z868_9PSED</name>
<feature type="domain" description="Response regulatory" evidence="7">
    <location>
        <begin position="1"/>
        <end position="124"/>
    </location>
</feature>
<keyword evidence="9" id="KW-1185">Reference proteome</keyword>
<dbReference type="GO" id="GO:0003700">
    <property type="term" value="F:DNA-binding transcription factor activity"/>
    <property type="evidence" value="ECO:0007669"/>
    <property type="project" value="InterPro"/>
</dbReference>
<evidence type="ECO:0000313" key="9">
    <source>
        <dbReference type="Proteomes" id="UP000243359"/>
    </source>
</evidence>
<dbReference type="SUPFAM" id="SSF52172">
    <property type="entry name" value="CheY-like"/>
    <property type="match status" value="1"/>
</dbReference>
<dbReference type="PROSITE" id="PS50110">
    <property type="entry name" value="RESPONSE_REGULATORY"/>
    <property type="match status" value="1"/>
</dbReference>
<dbReference type="Gene3D" id="3.40.50.2300">
    <property type="match status" value="1"/>
</dbReference>
<dbReference type="AlphaFoldDB" id="A0A1H1Z868"/>
<dbReference type="Gene3D" id="1.10.10.60">
    <property type="entry name" value="Homeodomain-like"/>
    <property type="match status" value="2"/>
</dbReference>
<dbReference type="PANTHER" id="PTHR43280:SF2">
    <property type="entry name" value="HTH-TYPE TRANSCRIPTIONAL REGULATOR EXSA"/>
    <property type="match status" value="1"/>
</dbReference>
<dbReference type="GO" id="GO:0043565">
    <property type="term" value="F:sequence-specific DNA binding"/>
    <property type="evidence" value="ECO:0007669"/>
    <property type="project" value="InterPro"/>
</dbReference>
<evidence type="ECO:0000313" key="8">
    <source>
        <dbReference type="EMBL" id="SDT29386.1"/>
    </source>
</evidence>
<dbReference type="InterPro" id="IPR011006">
    <property type="entry name" value="CheY-like_superfamily"/>
</dbReference>
<dbReference type="InterPro" id="IPR020449">
    <property type="entry name" value="Tscrpt_reg_AraC-type_HTH"/>
</dbReference>
<evidence type="ECO:0000259" key="6">
    <source>
        <dbReference type="PROSITE" id="PS01124"/>
    </source>
</evidence>
<dbReference type="InterPro" id="IPR018062">
    <property type="entry name" value="HTH_AraC-typ_CS"/>
</dbReference>
<dbReference type="Pfam" id="PF00072">
    <property type="entry name" value="Response_reg"/>
    <property type="match status" value="1"/>
</dbReference>
<dbReference type="PROSITE" id="PS00041">
    <property type="entry name" value="HTH_ARAC_FAMILY_1"/>
    <property type="match status" value="1"/>
</dbReference>
<dbReference type="STRING" id="1392877.SAMN05216221_4111"/>
<dbReference type="Proteomes" id="UP000243359">
    <property type="component" value="Chromosome I"/>
</dbReference>
<dbReference type="GO" id="GO:0000160">
    <property type="term" value="P:phosphorelay signal transduction system"/>
    <property type="evidence" value="ECO:0007669"/>
    <property type="project" value="InterPro"/>
</dbReference>
<organism evidence="8 9">
    <name type="scientific">Pseudomonas oryzae</name>
    <dbReference type="NCBI Taxonomy" id="1392877"/>
    <lineage>
        <taxon>Bacteria</taxon>
        <taxon>Pseudomonadati</taxon>
        <taxon>Pseudomonadota</taxon>
        <taxon>Gammaproteobacteria</taxon>
        <taxon>Pseudomonadales</taxon>
        <taxon>Pseudomonadaceae</taxon>
        <taxon>Pseudomonas</taxon>
    </lineage>
</organism>
<dbReference type="InterPro" id="IPR009057">
    <property type="entry name" value="Homeodomain-like_sf"/>
</dbReference>
<comment type="caution">
    <text evidence="4">Lacks conserved residue(s) required for the propagation of feature annotation.</text>
</comment>
<dbReference type="EMBL" id="LT629751">
    <property type="protein sequence ID" value="SDT29386.1"/>
    <property type="molecule type" value="Genomic_DNA"/>
</dbReference>
<dbReference type="InterPro" id="IPR001789">
    <property type="entry name" value="Sig_transdc_resp-reg_receiver"/>
</dbReference>
<dbReference type="SMART" id="SM00342">
    <property type="entry name" value="HTH_ARAC"/>
    <property type="match status" value="1"/>
</dbReference>
<keyword evidence="3" id="KW-0804">Transcription</keyword>
<dbReference type="SUPFAM" id="SSF46689">
    <property type="entry name" value="Homeodomain-like"/>
    <property type="match status" value="2"/>
</dbReference>
<gene>
    <name evidence="8" type="ORF">SAMN05216221_4111</name>
</gene>
<sequence>MSTKATRKPRLLWFDLSSTRSAAQCIQAFLPHCHIDQACGLDDLTAEADKPAPDMLCLQFDRPDSNGLNLLMEIKQRSPSLPITMLTVQHSEELAVWAFRSGVWEYLALPLSHAEFNRYLRSLRDLCEMRARPAGTQRQRPRRTERLPDCVRLNREQHVQQPLLAAITHIDSHFRERIDESDMAALCAMSTVRFSRLFKQYCGIGFQEYVTRKRMQAAEELLFNSDIPVSSVAYTVGFKDPSYFSRAFRQHFGRSPSACRTHRRQPPSQLDETSESADGEILQVS</sequence>
<accession>A0A1H1Z868</accession>
<evidence type="ECO:0000256" key="2">
    <source>
        <dbReference type="ARBA" id="ARBA00023125"/>
    </source>
</evidence>
<dbReference type="Pfam" id="PF12833">
    <property type="entry name" value="HTH_18"/>
    <property type="match status" value="1"/>
</dbReference>
<dbReference type="PROSITE" id="PS01124">
    <property type="entry name" value="HTH_ARAC_FAMILY_2"/>
    <property type="match status" value="1"/>
</dbReference>
<reference evidence="9" key="1">
    <citation type="submission" date="2016-10" db="EMBL/GenBank/DDBJ databases">
        <authorList>
            <person name="Varghese N."/>
            <person name="Submissions S."/>
        </authorList>
    </citation>
    <scope>NUCLEOTIDE SEQUENCE [LARGE SCALE GENOMIC DNA]</scope>
    <source>
        <strain evidence="9">KCTC 32247</strain>
    </source>
</reference>